<feature type="compositionally biased region" description="Basic residues" evidence="1">
    <location>
        <begin position="231"/>
        <end position="245"/>
    </location>
</feature>
<feature type="region of interest" description="Disordered" evidence="1">
    <location>
        <begin position="225"/>
        <end position="266"/>
    </location>
</feature>
<protein>
    <submittedName>
        <fullName evidence="2">Uncharacterized protein</fullName>
    </submittedName>
</protein>
<proteinExistence type="predicted"/>
<dbReference type="Proteomes" id="UP000800038">
    <property type="component" value="Unassembled WGS sequence"/>
</dbReference>
<sequence length="266" mass="29411">MAPTNIPPGNNFLHRSRREAATPPPFYFHPHNRRALALLITRACLRFIAPASHHIMTLPAQLLYNSHRAMPSTSTLNADAPAFLPIQKAHSIRSDDSSSASSSPLHSPFSFPSSHPFSSASSSPPKSSAAQQFFEEQKYLKKHPHDFSFPYPSFFGGYQPSSMPPLPLQRQLPVFSGQAPPPMDPYATQFREVNELRASLVNYNTHHDNHHNDIGALSYGGAAKHDAGVRFPKKKMRRSQRHRREKKAESWGVDEEGGGGDGGLGS</sequence>
<accession>A0A6A5SEH1</accession>
<dbReference type="AlphaFoldDB" id="A0A6A5SEH1"/>
<evidence type="ECO:0000256" key="1">
    <source>
        <dbReference type="SAM" id="MobiDB-lite"/>
    </source>
</evidence>
<keyword evidence="3" id="KW-1185">Reference proteome</keyword>
<evidence type="ECO:0000313" key="3">
    <source>
        <dbReference type="Proteomes" id="UP000800038"/>
    </source>
</evidence>
<name>A0A6A5SEH1_9PLEO</name>
<gene>
    <name evidence="2" type="ORF">EJ02DRAFT_266793</name>
</gene>
<dbReference type="EMBL" id="ML976089">
    <property type="protein sequence ID" value="KAF1939041.1"/>
    <property type="molecule type" value="Genomic_DNA"/>
</dbReference>
<evidence type="ECO:0000313" key="2">
    <source>
        <dbReference type="EMBL" id="KAF1939041.1"/>
    </source>
</evidence>
<reference evidence="2" key="1">
    <citation type="journal article" date="2020" name="Stud. Mycol.">
        <title>101 Dothideomycetes genomes: a test case for predicting lifestyles and emergence of pathogens.</title>
        <authorList>
            <person name="Haridas S."/>
            <person name="Albert R."/>
            <person name="Binder M."/>
            <person name="Bloem J."/>
            <person name="Labutti K."/>
            <person name="Salamov A."/>
            <person name="Andreopoulos B."/>
            <person name="Baker S."/>
            <person name="Barry K."/>
            <person name="Bills G."/>
            <person name="Bluhm B."/>
            <person name="Cannon C."/>
            <person name="Castanera R."/>
            <person name="Culley D."/>
            <person name="Daum C."/>
            <person name="Ezra D."/>
            <person name="Gonzalez J."/>
            <person name="Henrissat B."/>
            <person name="Kuo A."/>
            <person name="Liang C."/>
            <person name="Lipzen A."/>
            <person name="Lutzoni F."/>
            <person name="Magnuson J."/>
            <person name="Mondo S."/>
            <person name="Nolan M."/>
            <person name="Ohm R."/>
            <person name="Pangilinan J."/>
            <person name="Park H.-J."/>
            <person name="Ramirez L."/>
            <person name="Alfaro M."/>
            <person name="Sun H."/>
            <person name="Tritt A."/>
            <person name="Yoshinaga Y."/>
            <person name="Zwiers L.-H."/>
            <person name="Turgeon B."/>
            <person name="Goodwin S."/>
            <person name="Spatafora J."/>
            <person name="Crous P."/>
            <person name="Grigoriev I."/>
        </authorList>
    </citation>
    <scope>NUCLEOTIDE SEQUENCE</scope>
    <source>
        <strain evidence="2">CBS 161.51</strain>
    </source>
</reference>
<organism evidence="2 3">
    <name type="scientific">Clathrospora elynae</name>
    <dbReference type="NCBI Taxonomy" id="706981"/>
    <lineage>
        <taxon>Eukaryota</taxon>
        <taxon>Fungi</taxon>
        <taxon>Dikarya</taxon>
        <taxon>Ascomycota</taxon>
        <taxon>Pezizomycotina</taxon>
        <taxon>Dothideomycetes</taxon>
        <taxon>Pleosporomycetidae</taxon>
        <taxon>Pleosporales</taxon>
        <taxon>Diademaceae</taxon>
        <taxon>Clathrospora</taxon>
    </lineage>
</organism>